<evidence type="ECO:0000259" key="9">
    <source>
        <dbReference type="PROSITE" id="PS50928"/>
    </source>
</evidence>
<comment type="similarity">
    <text evidence="7">Belongs to the binding-protein-dependent transport system permease family.</text>
</comment>
<keyword evidence="11" id="KW-1185">Reference proteome</keyword>
<feature type="transmembrane region" description="Helical" evidence="7">
    <location>
        <begin position="604"/>
        <end position="624"/>
    </location>
</feature>
<feature type="transmembrane region" description="Helical" evidence="7">
    <location>
        <begin position="164"/>
        <end position="185"/>
    </location>
</feature>
<evidence type="ECO:0000313" key="10">
    <source>
        <dbReference type="EMBL" id="MBB5935476.1"/>
    </source>
</evidence>
<dbReference type="InterPro" id="IPR035906">
    <property type="entry name" value="MetI-like_sf"/>
</dbReference>
<comment type="subcellular location">
    <subcellularLocation>
        <location evidence="1 7">Cell membrane</location>
        <topology evidence="1 7">Multi-pass membrane protein</topology>
    </subcellularLocation>
</comment>
<dbReference type="PROSITE" id="PS50928">
    <property type="entry name" value="ABC_TM1"/>
    <property type="match status" value="2"/>
</dbReference>
<feature type="compositionally biased region" description="Pro residues" evidence="8">
    <location>
        <begin position="13"/>
        <end position="22"/>
    </location>
</feature>
<keyword evidence="2 7" id="KW-0813">Transport</keyword>
<feature type="transmembrane region" description="Helical" evidence="7">
    <location>
        <begin position="264"/>
        <end position="285"/>
    </location>
</feature>
<comment type="caution">
    <text evidence="10">The sequence shown here is derived from an EMBL/GenBank/DDBJ whole genome shotgun (WGS) entry which is preliminary data.</text>
</comment>
<dbReference type="CDD" id="cd06261">
    <property type="entry name" value="TM_PBP2"/>
    <property type="match status" value="2"/>
</dbReference>
<dbReference type="SUPFAM" id="SSF161098">
    <property type="entry name" value="MetI-like"/>
    <property type="match status" value="2"/>
</dbReference>
<feature type="domain" description="ABC transmembrane type-1" evidence="9">
    <location>
        <begin position="99"/>
        <end position="282"/>
    </location>
</feature>
<feature type="domain" description="ABC transmembrane type-1" evidence="9">
    <location>
        <begin position="438"/>
        <end position="621"/>
    </location>
</feature>
<dbReference type="InterPro" id="IPR000515">
    <property type="entry name" value="MetI-like"/>
</dbReference>
<feature type="region of interest" description="Disordered" evidence="8">
    <location>
        <begin position="316"/>
        <end position="371"/>
    </location>
</feature>
<keyword evidence="4 7" id="KW-0812">Transmembrane</keyword>
<feature type="compositionally biased region" description="Low complexity" evidence="8">
    <location>
        <begin position="316"/>
        <end position="349"/>
    </location>
</feature>
<feature type="region of interest" description="Disordered" evidence="8">
    <location>
        <begin position="1"/>
        <end position="35"/>
    </location>
</feature>
<dbReference type="Gene3D" id="1.10.3720.10">
    <property type="entry name" value="MetI-like"/>
    <property type="match status" value="2"/>
</dbReference>
<proteinExistence type="inferred from homology"/>
<evidence type="ECO:0000256" key="6">
    <source>
        <dbReference type="ARBA" id="ARBA00023136"/>
    </source>
</evidence>
<evidence type="ECO:0000313" key="11">
    <source>
        <dbReference type="Proteomes" id="UP000588098"/>
    </source>
</evidence>
<organism evidence="10 11">
    <name type="scientific">Streptomyces zagrosensis</name>
    <dbReference type="NCBI Taxonomy" id="1042984"/>
    <lineage>
        <taxon>Bacteria</taxon>
        <taxon>Bacillati</taxon>
        <taxon>Actinomycetota</taxon>
        <taxon>Actinomycetes</taxon>
        <taxon>Kitasatosporales</taxon>
        <taxon>Streptomycetaceae</taxon>
        <taxon>Streptomyces</taxon>
    </lineage>
</organism>
<feature type="transmembrane region" description="Helical" evidence="7">
    <location>
        <begin position="444"/>
        <end position="464"/>
    </location>
</feature>
<dbReference type="RefSeq" id="WP_184571958.1">
    <property type="nucleotide sequence ID" value="NZ_JACHJL010000005.1"/>
</dbReference>
<evidence type="ECO:0000256" key="1">
    <source>
        <dbReference type="ARBA" id="ARBA00004651"/>
    </source>
</evidence>
<feature type="transmembrane region" description="Helical" evidence="7">
    <location>
        <begin position="384"/>
        <end position="401"/>
    </location>
</feature>
<evidence type="ECO:0000256" key="7">
    <source>
        <dbReference type="RuleBase" id="RU363032"/>
    </source>
</evidence>
<evidence type="ECO:0000256" key="8">
    <source>
        <dbReference type="SAM" id="MobiDB-lite"/>
    </source>
</evidence>
<name>A0A7W9UYL3_9ACTN</name>
<dbReference type="PANTHER" id="PTHR30043">
    <property type="entry name" value="PHOSPHONATES TRANSPORT SYSTEM PERMEASE PROTEIN"/>
    <property type="match status" value="1"/>
</dbReference>
<evidence type="ECO:0000256" key="5">
    <source>
        <dbReference type="ARBA" id="ARBA00022989"/>
    </source>
</evidence>
<evidence type="ECO:0000256" key="4">
    <source>
        <dbReference type="ARBA" id="ARBA00022692"/>
    </source>
</evidence>
<feature type="transmembrane region" description="Helical" evidence="7">
    <location>
        <begin position="136"/>
        <end position="158"/>
    </location>
</feature>
<dbReference type="EMBL" id="JACHJL010000005">
    <property type="protein sequence ID" value="MBB5935476.1"/>
    <property type="molecule type" value="Genomic_DNA"/>
</dbReference>
<evidence type="ECO:0000256" key="2">
    <source>
        <dbReference type="ARBA" id="ARBA00022448"/>
    </source>
</evidence>
<protein>
    <submittedName>
        <fullName evidence="10">Phosphonate transport system permease protein</fullName>
    </submittedName>
</protein>
<keyword evidence="3" id="KW-1003">Cell membrane</keyword>
<evidence type="ECO:0000256" key="3">
    <source>
        <dbReference type="ARBA" id="ARBA00022475"/>
    </source>
</evidence>
<reference evidence="10 11" key="1">
    <citation type="submission" date="2020-08" db="EMBL/GenBank/DDBJ databases">
        <title>Genomic Encyclopedia of Type Strains, Phase III (KMG-III): the genomes of soil and plant-associated and newly described type strains.</title>
        <authorList>
            <person name="Whitman W."/>
        </authorList>
    </citation>
    <scope>NUCLEOTIDE SEQUENCE [LARGE SCALE GENOMIC DNA]</scope>
    <source>
        <strain evidence="10 11">CECT 8305</strain>
    </source>
</reference>
<dbReference type="AlphaFoldDB" id="A0A7W9UYL3"/>
<feature type="transmembrane region" description="Helical" evidence="7">
    <location>
        <begin position="573"/>
        <end position="592"/>
    </location>
</feature>
<feature type="transmembrane region" description="Helical" evidence="7">
    <location>
        <begin position="476"/>
        <end position="499"/>
    </location>
</feature>
<dbReference type="Proteomes" id="UP000588098">
    <property type="component" value="Unassembled WGS sequence"/>
</dbReference>
<keyword evidence="5 7" id="KW-1133">Transmembrane helix</keyword>
<dbReference type="GO" id="GO:0005886">
    <property type="term" value="C:plasma membrane"/>
    <property type="evidence" value="ECO:0007669"/>
    <property type="project" value="UniProtKB-SubCell"/>
</dbReference>
<gene>
    <name evidence="10" type="ORF">FHS42_002538</name>
</gene>
<feature type="transmembrane region" description="Helical" evidence="7">
    <location>
        <begin position="100"/>
        <end position="124"/>
    </location>
</feature>
<sequence>MTVSLPLDQRPTAPFPKPPPSRAPGAERVRSRRTLHRPTTARLAATAVLLLCFAGGVWAFVTLQLNIATVVDSADNAVDFAERMLPLEFPPPGELFELTWQTLAIVIAATTVSVVLSVPLALLAAHNTTVGAPARLVSRALIVLARAIPDVVFAIAAFRVFGLGGMTGVIAMGLHSVGMVGKLYADAIEETDQGPRDALRAVGAGRLQQITGAVLPQVLPSLVATALHRLDINLRVSVVLGFVGVGGLGHALSNAISRLDYQEAMGLALVVVLLCFAAETLSGAVRRTLLPDTAQRAGPGPLRRLTARLNTLRIPRTPAAAQAPRTASASPAAQAPRARPAASVATTPAGPLRKPARIANAPAGPPHARRRISPSWDARRVRRLGWAALVAGLVGASFVRAEVSPDALLHGAQTLWPTIQDFLPPASAGVADILWEDLWITLRIALAGTLIGLVLALPLGTLAARNVVRSAVVSRFFRSLILLIRGLPELLLAIVFVVITGLGPVAGALALGIGSVGLLGKLVADSLEEIGPGPAQAAMATGAGRGQVFFAAILPRAWPTVLAHLLYTLDVNIRSATLLGVVGAGGIGYDLLNAARVQQFDVVSTIVLMILMVVLLVEGLAIWVRKIFA</sequence>
<feature type="transmembrane region" description="Helical" evidence="7">
    <location>
        <begin position="40"/>
        <end position="61"/>
    </location>
</feature>
<dbReference type="InterPro" id="IPR005769">
    <property type="entry name" value="PhnE/PtxC"/>
</dbReference>
<dbReference type="PANTHER" id="PTHR30043:SF1">
    <property type="entry name" value="ABC TRANSPORT SYSTEM PERMEASE PROTEIN P69"/>
    <property type="match status" value="1"/>
</dbReference>
<dbReference type="GO" id="GO:0015416">
    <property type="term" value="F:ABC-type phosphonate transporter activity"/>
    <property type="evidence" value="ECO:0007669"/>
    <property type="project" value="InterPro"/>
</dbReference>
<feature type="transmembrane region" description="Helical" evidence="7">
    <location>
        <begin position="232"/>
        <end position="252"/>
    </location>
</feature>
<dbReference type="NCBIfam" id="TIGR01097">
    <property type="entry name" value="PhnE"/>
    <property type="match status" value="2"/>
</dbReference>
<keyword evidence="6 7" id="KW-0472">Membrane</keyword>
<accession>A0A7W9UYL3</accession>
<dbReference type="Pfam" id="PF00528">
    <property type="entry name" value="BPD_transp_1"/>
    <property type="match status" value="2"/>
</dbReference>